<dbReference type="STRING" id="1121449.SAMN02745704_01480"/>
<dbReference type="InterPro" id="IPR025723">
    <property type="entry name" value="ArsA/GET3_ATPase-like"/>
</dbReference>
<dbReference type="PANTHER" id="PTHR10803">
    <property type="entry name" value="ARSENICAL PUMP-DRIVING ATPASE ARSENITE-TRANSLOCATING ATPASE"/>
    <property type="match status" value="1"/>
</dbReference>
<protein>
    <recommendedName>
        <fullName evidence="3">arsenite-transporting ATPase</fullName>
        <ecNumber evidence="3">7.3.2.7</ecNumber>
    </recommendedName>
</protein>
<dbReference type="Gene3D" id="3.40.50.300">
    <property type="entry name" value="P-loop containing nucleotide triphosphate hydrolases"/>
    <property type="match status" value="1"/>
</dbReference>
<evidence type="ECO:0000259" key="4">
    <source>
        <dbReference type="Pfam" id="PF02374"/>
    </source>
</evidence>
<feature type="domain" description="ArsA/GET3 Anion-transporting ATPase-like" evidence="4">
    <location>
        <begin position="3"/>
        <end position="258"/>
    </location>
</feature>
<dbReference type="GO" id="GO:0005524">
    <property type="term" value="F:ATP binding"/>
    <property type="evidence" value="ECO:0007669"/>
    <property type="project" value="InterPro"/>
</dbReference>
<organism evidence="5 6">
    <name type="scientific">Paucidesulfovibrio gracilis DSM 16080</name>
    <dbReference type="NCBI Taxonomy" id="1121449"/>
    <lineage>
        <taxon>Bacteria</taxon>
        <taxon>Pseudomonadati</taxon>
        <taxon>Thermodesulfobacteriota</taxon>
        <taxon>Desulfovibrionia</taxon>
        <taxon>Desulfovibrionales</taxon>
        <taxon>Desulfovibrionaceae</taxon>
        <taxon>Paucidesulfovibrio</taxon>
    </lineage>
</organism>
<dbReference type="RefSeq" id="WP_078717052.1">
    <property type="nucleotide sequence ID" value="NZ_FUYC01000005.1"/>
</dbReference>
<dbReference type="EMBL" id="FUYC01000005">
    <property type="protein sequence ID" value="SKA81973.1"/>
    <property type="molecule type" value="Genomic_DNA"/>
</dbReference>
<comment type="catalytic activity">
    <reaction evidence="2">
        <text>arsenite(in) + ATP + H2O = arsenite(out) + ADP + phosphate + H(+)</text>
        <dbReference type="Rhea" id="RHEA:11348"/>
        <dbReference type="ChEBI" id="CHEBI:15377"/>
        <dbReference type="ChEBI" id="CHEBI:15378"/>
        <dbReference type="ChEBI" id="CHEBI:29242"/>
        <dbReference type="ChEBI" id="CHEBI:30616"/>
        <dbReference type="ChEBI" id="CHEBI:43474"/>
        <dbReference type="ChEBI" id="CHEBI:456216"/>
        <dbReference type="EC" id="7.3.2.7"/>
    </reaction>
</comment>
<evidence type="ECO:0000256" key="1">
    <source>
        <dbReference type="ARBA" id="ARBA00011040"/>
    </source>
</evidence>
<reference evidence="5 6" key="1">
    <citation type="submission" date="2017-02" db="EMBL/GenBank/DDBJ databases">
        <authorList>
            <person name="Peterson S.W."/>
        </authorList>
    </citation>
    <scope>NUCLEOTIDE SEQUENCE [LARGE SCALE GENOMIC DNA]</scope>
    <source>
        <strain evidence="5 6">DSM 16080</strain>
    </source>
</reference>
<evidence type="ECO:0000313" key="5">
    <source>
        <dbReference type="EMBL" id="SKA81973.1"/>
    </source>
</evidence>
<dbReference type="Pfam" id="PF02374">
    <property type="entry name" value="ArsA_ATPase"/>
    <property type="match status" value="1"/>
</dbReference>
<dbReference type="OrthoDB" id="9780677at2"/>
<evidence type="ECO:0000256" key="3">
    <source>
        <dbReference type="ARBA" id="ARBA00066752"/>
    </source>
</evidence>
<dbReference type="PANTHER" id="PTHR10803:SF3">
    <property type="entry name" value="ATPASE GET3"/>
    <property type="match status" value="1"/>
</dbReference>
<keyword evidence="6" id="KW-1185">Reference proteome</keyword>
<dbReference type="AlphaFoldDB" id="A0A1T4WX87"/>
<dbReference type="GO" id="GO:0016887">
    <property type="term" value="F:ATP hydrolysis activity"/>
    <property type="evidence" value="ECO:0007669"/>
    <property type="project" value="InterPro"/>
</dbReference>
<dbReference type="InterPro" id="IPR027417">
    <property type="entry name" value="P-loop_NTPase"/>
</dbReference>
<evidence type="ECO:0000256" key="2">
    <source>
        <dbReference type="ARBA" id="ARBA00052296"/>
    </source>
</evidence>
<evidence type="ECO:0000313" key="6">
    <source>
        <dbReference type="Proteomes" id="UP000190027"/>
    </source>
</evidence>
<dbReference type="Proteomes" id="UP000190027">
    <property type="component" value="Unassembled WGS sequence"/>
</dbReference>
<gene>
    <name evidence="5" type="ORF">SAMN02745704_01480</name>
</gene>
<proteinExistence type="inferred from homology"/>
<dbReference type="InterPro" id="IPR016300">
    <property type="entry name" value="ATPase_ArsA/GET3"/>
</dbReference>
<name>A0A1T4WX87_9BACT</name>
<dbReference type="NCBIfam" id="TIGR00345">
    <property type="entry name" value="GET3_arsA_TRC40"/>
    <property type="match status" value="1"/>
</dbReference>
<dbReference type="GO" id="GO:0015446">
    <property type="term" value="F:ATPase-coupled arsenite transmembrane transporter activity"/>
    <property type="evidence" value="ECO:0007669"/>
    <property type="project" value="UniProtKB-EC"/>
</dbReference>
<dbReference type="SUPFAM" id="SSF52540">
    <property type="entry name" value="P-loop containing nucleoside triphosphate hydrolases"/>
    <property type="match status" value="1"/>
</dbReference>
<comment type="similarity">
    <text evidence="1">Belongs to the arsA ATPase family.</text>
</comment>
<dbReference type="CDD" id="cd02035">
    <property type="entry name" value="ArsA"/>
    <property type="match status" value="1"/>
</dbReference>
<accession>A0A1T4WX87</accession>
<dbReference type="EC" id="7.3.2.7" evidence="3"/>
<sequence>MQRYYFHAGKGGVGKSTTSSLTAMQLARSGREVLLVSLDPAHNQSDIFDMEFGAKPIAVADRLRVAQADIDDWIREYLRGIEDQVRRTYTYHAAFNLGDRLNVIKHSPGLEEYALLLAFKHYRDKNPGPDIIVYDMPPTALTMKFFNLPALSLVWLEQLLALRKEIMEKKKIITKIHMGACEIECDKISSRLDKQRVFFTELRDLFRSGERCHIHLVVNPDRLSFAEAGRICTSLDEMEIPLAGVLMNKVTPESVWDEGHDIFRRTTVHPLALSSEPLIGLDVLNGYLDTHQDDFGFAESDNG</sequence>